<dbReference type="PANTHER" id="PTHR13693:SF77">
    <property type="entry name" value="8-AMINO-7-OXONONANOATE SYNTHASE"/>
    <property type="match status" value="1"/>
</dbReference>
<dbReference type="InterPro" id="IPR001917">
    <property type="entry name" value="Aminotrans_II_pyridoxalP_BS"/>
</dbReference>
<keyword evidence="9" id="KW-1185">Reference proteome</keyword>
<evidence type="ECO:0000313" key="8">
    <source>
        <dbReference type="EMBL" id="MET6989310.1"/>
    </source>
</evidence>
<evidence type="ECO:0000256" key="5">
    <source>
        <dbReference type="ARBA" id="ARBA00022898"/>
    </source>
</evidence>
<dbReference type="Proteomes" id="UP001549799">
    <property type="component" value="Unassembled WGS sequence"/>
</dbReference>
<comment type="similarity">
    <text evidence="3">Belongs to the class-II pyridoxal-phosphate-dependent aminotransferase family. BioF subfamily.</text>
</comment>
<protein>
    <submittedName>
        <fullName evidence="8">8-amino-7-oxononanoate synthase</fullName>
        <ecNumber evidence="8">2.3.1.47</ecNumber>
    </submittedName>
</protein>
<dbReference type="PROSITE" id="PS00599">
    <property type="entry name" value="AA_TRANSFER_CLASS_2"/>
    <property type="match status" value="1"/>
</dbReference>
<gene>
    <name evidence="8" type="ORF">ABXZ36_01455</name>
</gene>
<accession>A0ABV2SS03</accession>
<comment type="caution">
    <text evidence="8">The sequence shown here is derived from an EMBL/GenBank/DDBJ whole genome shotgun (WGS) entry which is preliminary data.</text>
</comment>
<keyword evidence="5 6" id="KW-0663">Pyridoxal phosphate</keyword>
<dbReference type="PANTHER" id="PTHR13693">
    <property type="entry name" value="CLASS II AMINOTRANSFERASE/8-AMINO-7-OXONONANOATE SYNTHASE"/>
    <property type="match status" value="1"/>
</dbReference>
<dbReference type="InterPro" id="IPR015424">
    <property type="entry name" value="PyrdxlP-dep_Trfase"/>
</dbReference>
<dbReference type="Gene3D" id="3.40.640.10">
    <property type="entry name" value="Type I PLP-dependent aspartate aminotransferase-like (Major domain)"/>
    <property type="match status" value="1"/>
</dbReference>
<dbReference type="InterPro" id="IPR015421">
    <property type="entry name" value="PyrdxlP-dep_Trfase_major"/>
</dbReference>
<comment type="cofactor">
    <cofactor evidence="1 6">
        <name>pyridoxal 5'-phosphate</name>
        <dbReference type="ChEBI" id="CHEBI:597326"/>
    </cofactor>
</comment>
<dbReference type="Gene3D" id="3.90.1150.10">
    <property type="entry name" value="Aspartate Aminotransferase, domain 1"/>
    <property type="match status" value="1"/>
</dbReference>
<sequence>MDHFPKKLRDKLSERAENNCLRELTISHIPIDFSSNDYLGFAKDTHIFEGASALLAEKNYKVNGATGSRLLSGNNLLYEVLENKLASFHDCSAALVFNSGYDANLGVFGSIPQRGDVILYDELIHASIRDGLAMSNAKAYKFNHNDLSDVYRLLNSTRSNSNYGEVYIITESVFSMDGDSPDIKAFVEFCKDHSCRLIVDEAHAVGVLGSSGVGLLQELGLHQEVFARIVTFGKAMGCHGAAVLGSTTLKQYLVNFARSFIYTTGMPPHSLATIQMSYHELSHTTNLDGLKENITYFREQLALQGLNFIESNSAIQCCVISGNDRVKAIALQLHKKGFDVKPIMSPTVKEGQERLRFCLHAYNTKTEIAEVLRLLAIFI</sequence>
<evidence type="ECO:0000256" key="3">
    <source>
        <dbReference type="ARBA" id="ARBA00010008"/>
    </source>
</evidence>
<keyword evidence="4 8" id="KW-0808">Transferase</keyword>
<keyword evidence="8" id="KW-0012">Acyltransferase</keyword>
<organism evidence="8 9">
    <name type="scientific">Sediminicola arcticus</name>
    <dbReference type="NCBI Taxonomy" id="1574308"/>
    <lineage>
        <taxon>Bacteria</taxon>
        <taxon>Pseudomonadati</taxon>
        <taxon>Bacteroidota</taxon>
        <taxon>Flavobacteriia</taxon>
        <taxon>Flavobacteriales</taxon>
        <taxon>Flavobacteriaceae</taxon>
        <taxon>Sediminicola</taxon>
    </lineage>
</organism>
<evidence type="ECO:0000256" key="6">
    <source>
        <dbReference type="RuleBase" id="RU003693"/>
    </source>
</evidence>
<dbReference type="Pfam" id="PF00155">
    <property type="entry name" value="Aminotran_1_2"/>
    <property type="match status" value="1"/>
</dbReference>
<comment type="pathway">
    <text evidence="2">Lipid metabolism.</text>
</comment>
<dbReference type="SUPFAM" id="SSF53383">
    <property type="entry name" value="PLP-dependent transferases"/>
    <property type="match status" value="1"/>
</dbReference>
<dbReference type="GO" id="GO:0008710">
    <property type="term" value="F:8-amino-7-oxononanoate synthase activity"/>
    <property type="evidence" value="ECO:0007669"/>
    <property type="project" value="UniProtKB-EC"/>
</dbReference>
<evidence type="ECO:0000256" key="2">
    <source>
        <dbReference type="ARBA" id="ARBA00005189"/>
    </source>
</evidence>
<evidence type="ECO:0000256" key="4">
    <source>
        <dbReference type="ARBA" id="ARBA00022679"/>
    </source>
</evidence>
<name>A0ABV2SS03_9FLAO</name>
<reference evidence="8 9" key="1">
    <citation type="submission" date="2024-07" db="EMBL/GenBank/DDBJ databases">
        <title>The genome sequence of type strain Sediminicola arcticus GDMCC 1.2805.</title>
        <authorList>
            <person name="Liu Y."/>
        </authorList>
    </citation>
    <scope>NUCLEOTIDE SEQUENCE [LARGE SCALE GENOMIC DNA]</scope>
    <source>
        <strain evidence="8 9">GDMCC 1.2805</strain>
    </source>
</reference>
<evidence type="ECO:0000313" key="9">
    <source>
        <dbReference type="Proteomes" id="UP001549799"/>
    </source>
</evidence>
<dbReference type="InterPro" id="IPR004839">
    <property type="entry name" value="Aminotransferase_I/II_large"/>
</dbReference>
<proteinExistence type="inferred from homology"/>
<dbReference type="InterPro" id="IPR015422">
    <property type="entry name" value="PyrdxlP-dep_Trfase_small"/>
</dbReference>
<feature type="domain" description="Aminotransferase class I/classII large" evidence="7">
    <location>
        <begin position="31"/>
        <end position="373"/>
    </location>
</feature>
<dbReference type="EMBL" id="JBEXAE010000001">
    <property type="protein sequence ID" value="MET6989310.1"/>
    <property type="molecule type" value="Genomic_DNA"/>
</dbReference>
<dbReference type="EC" id="2.3.1.47" evidence="8"/>
<evidence type="ECO:0000256" key="1">
    <source>
        <dbReference type="ARBA" id="ARBA00001933"/>
    </source>
</evidence>
<dbReference type="InterPro" id="IPR050087">
    <property type="entry name" value="AON_synthase_class-II"/>
</dbReference>
<dbReference type="RefSeq" id="WP_354613678.1">
    <property type="nucleotide sequence ID" value="NZ_JBEXAE010000001.1"/>
</dbReference>
<evidence type="ECO:0000259" key="7">
    <source>
        <dbReference type="Pfam" id="PF00155"/>
    </source>
</evidence>